<accession>A0A4Q1BXK0</accession>
<organism evidence="2 3">
    <name type="scientific">Aquirufa rosea</name>
    <dbReference type="NCBI Taxonomy" id="2509241"/>
    <lineage>
        <taxon>Bacteria</taxon>
        <taxon>Pseudomonadati</taxon>
        <taxon>Bacteroidota</taxon>
        <taxon>Cytophagia</taxon>
        <taxon>Cytophagales</taxon>
        <taxon>Flectobacillaceae</taxon>
        <taxon>Aquirufa</taxon>
    </lineage>
</organism>
<dbReference type="SMART" id="SM00530">
    <property type="entry name" value="HTH_XRE"/>
    <property type="match status" value="1"/>
</dbReference>
<dbReference type="Gene3D" id="1.10.260.40">
    <property type="entry name" value="lambda repressor-like DNA-binding domains"/>
    <property type="match status" value="1"/>
</dbReference>
<dbReference type="RefSeq" id="WP_129027750.1">
    <property type="nucleotide sequence ID" value="NZ_SDHY01000007.1"/>
</dbReference>
<dbReference type="AlphaFoldDB" id="A0A4Q1BXK0"/>
<dbReference type="GO" id="GO:0003677">
    <property type="term" value="F:DNA binding"/>
    <property type="evidence" value="ECO:0007669"/>
    <property type="project" value="InterPro"/>
</dbReference>
<dbReference type="InterPro" id="IPR010982">
    <property type="entry name" value="Lambda_DNA-bd_dom_sf"/>
</dbReference>
<dbReference type="OrthoDB" id="1041855at2"/>
<reference evidence="2 3" key="1">
    <citation type="submission" date="2019-01" db="EMBL/GenBank/DDBJ databases">
        <title>Cytophagaceae bacterium strain CAR-16.</title>
        <authorList>
            <person name="Chen W.-M."/>
        </authorList>
    </citation>
    <scope>NUCLEOTIDE SEQUENCE [LARGE SCALE GENOMIC DNA]</scope>
    <source>
        <strain evidence="2 3">CAR-16</strain>
    </source>
</reference>
<dbReference type="CDD" id="cd00093">
    <property type="entry name" value="HTH_XRE"/>
    <property type="match status" value="1"/>
</dbReference>
<gene>
    <name evidence="2" type="ORF">ESB04_10725</name>
</gene>
<evidence type="ECO:0000313" key="3">
    <source>
        <dbReference type="Proteomes" id="UP000289455"/>
    </source>
</evidence>
<dbReference type="EMBL" id="SDHY01000007">
    <property type="protein sequence ID" value="RXK47067.1"/>
    <property type="molecule type" value="Genomic_DNA"/>
</dbReference>
<sequence length="113" mass="12927">MKTYSLEHITDKHIGKKGTPKRDAFEQELRMDLLGEAIREARLQRNWTQEELGRLVGVKKAQISKLENSLTDARFETILKVFKALNAKINFNVELLGSKPQPKKPAKQVSVKL</sequence>
<evidence type="ECO:0000313" key="2">
    <source>
        <dbReference type="EMBL" id="RXK47067.1"/>
    </source>
</evidence>
<protein>
    <submittedName>
        <fullName evidence="2">XRE family transcriptional regulator</fullName>
    </submittedName>
</protein>
<evidence type="ECO:0000259" key="1">
    <source>
        <dbReference type="PROSITE" id="PS50943"/>
    </source>
</evidence>
<dbReference type="InterPro" id="IPR001387">
    <property type="entry name" value="Cro/C1-type_HTH"/>
</dbReference>
<dbReference type="PROSITE" id="PS50943">
    <property type="entry name" value="HTH_CROC1"/>
    <property type="match status" value="1"/>
</dbReference>
<dbReference type="Proteomes" id="UP000289455">
    <property type="component" value="Unassembled WGS sequence"/>
</dbReference>
<comment type="caution">
    <text evidence="2">The sequence shown here is derived from an EMBL/GenBank/DDBJ whole genome shotgun (WGS) entry which is preliminary data.</text>
</comment>
<keyword evidence="3" id="KW-1185">Reference proteome</keyword>
<dbReference type="SUPFAM" id="SSF47413">
    <property type="entry name" value="lambda repressor-like DNA-binding domains"/>
    <property type="match status" value="1"/>
</dbReference>
<proteinExistence type="predicted"/>
<dbReference type="Pfam" id="PF01381">
    <property type="entry name" value="HTH_3"/>
    <property type="match status" value="1"/>
</dbReference>
<name>A0A4Q1BXK0_9BACT</name>
<feature type="domain" description="HTH cro/C1-type" evidence="1">
    <location>
        <begin position="38"/>
        <end position="96"/>
    </location>
</feature>